<evidence type="ECO:0000313" key="2">
    <source>
        <dbReference type="EMBL" id="EAZ63464.2"/>
    </source>
</evidence>
<dbReference type="PANTHER" id="PTHR12358:SF108">
    <property type="entry name" value="DAGKC DOMAIN-CONTAINING PROTEIN"/>
    <property type="match status" value="1"/>
</dbReference>
<dbReference type="InterPro" id="IPR016064">
    <property type="entry name" value="NAD/diacylglycerol_kinase_sf"/>
</dbReference>
<keyword evidence="3" id="KW-1185">Reference proteome</keyword>
<dbReference type="EMBL" id="AAVQ01000001">
    <property type="protein sequence ID" value="EAZ63464.2"/>
    <property type="molecule type" value="Genomic_DNA"/>
</dbReference>
<dbReference type="SUPFAM" id="SSF111331">
    <property type="entry name" value="NAD kinase/diacylglycerol kinase-like"/>
    <property type="match status" value="1"/>
</dbReference>
<dbReference type="HOGENOM" id="CLU_021934_1_0_1"/>
<dbReference type="AlphaFoldDB" id="A3GG67"/>
<dbReference type="Proteomes" id="UP000002258">
    <property type="component" value="Chromosome 1"/>
</dbReference>
<dbReference type="eggNOG" id="ENOG502S2DU">
    <property type="taxonomic scope" value="Eukaryota"/>
</dbReference>
<feature type="domain" description="DAGKc" evidence="1">
    <location>
        <begin position="26"/>
        <end position="148"/>
    </location>
</feature>
<dbReference type="InterPro" id="IPR050187">
    <property type="entry name" value="Lipid_Phosphate_FormReg"/>
</dbReference>
<evidence type="ECO:0000259" key="1">
    <source>
        <dbReference type="PROSITE" id="PS50146"/>
    </source>
</evidence>
<dbReference type="KEGG" id="pic:PICST_51571"/>
<comment type="caution">
    <text evidence="2">The sequence shown here is derived from an EMBL/GenBank/DDBJ whole genome shotgun (WGS) entry which is preliminary data.</text>
</comment>
<dbReference type="Gene3D" id="3.40.50.10330">
    <property type="entry name" value="Probable inorganic polyphosphate/atp-NAD kinase, domain 1"/>
    <property type="match status" value="1"/>
</dbReference>
<dbReference type="RefSeq" id="XP_001387487.2">
    <property type="nucleotide sequence ID" value="XM_001387450.1"/>
</dbReference>
<accession>A3GG67</accession>
<proteinExistence type="predicted"/>
<dbReference type="OrthoDB" id="3853857at2759"/>
<dbReference type="Pfam" id="PF00781">
    <property type="entry name" value="DAGK_cat"/>
    <property type="match status" value="1"/>
</dbReference>
<dbReference type="InParanoid" id="A3GG67"/>
<dbReference type="InterPro" id="IPR017438">
    <property type="entry name" value="ATP-NAD_kinase_N"/>
</dbReference>
<keyword evidence="2" id="KW-0808">Transferase</keyword>
<dbReference type="InterPro" id="IPR001206">
    <property type="entry name" value="Diacylglycerol_kinase_cat_dom"/>
</dbReference>
<organism evidence="2 3">
    <name type="scientific">Scheffersomyces stipitis (strain ATCC 58785 / CBS 6054 / NBRC 10063 / NRRL Y-11545)</name>
    <name type="common">Yeast</name>
    <name type="synonym">Pichia stipitis</name>
    <dbReference type="NCBI Taxonomy" id="322104"/>
    <lineage>
        <taxon>Eukaryota</taxon>
        <taxon>Fungi</taxon>
        <taxon>Dikarya</taxon>
        <taxon>Ascomycota</taxon>
        <taxon>Saccharomycotina</taxon>
        <taxon>Pichiomycetes</taxon>
        <taxon>Debaryomycetaceae</taxon>
        <taxon>Scheffersomyces</taxon>
    </lineage>
</organism>
<sequence length="349" mass="39116">ISLTSLPKHLVENTVYVVDSVKSGTGRSTAKDLYKQVIKPVFDLLKIKHHYVATTSASSISDLAKSFDSTFSSTVLFISGDTSVNEFVNNLPQNNNSAEISIFPFPSGTGNSLALSLDLTDEISALRRLIVPTSTVSPLNLYEANFPKGSYFLVQDEKTDEITSSLKFLVVTSWAFHASLVADSDTPELRKHGLERFKLAAYSNLSQEQKYEGQFSIDNELVDGPFAYWLLTSSQRFEPTFEISPKGDIFERSLFLVSFNTEDDKDYIMGIMGEVYNKGSHIDNDKVTYKKITADSKHIVLSTKNSKDIRKRRFCLDGSIIALPDANEHEVSFRVSGNNQFNWNLYIIH</sequence>
<name>A3GG67_PICST</name>
<dbReference type="GO" id="GO:0001727">
    <property type="term" value="F:lipid kinase activity"/>
    <property type="evidence" value="ECO:0007669"/>
    <property type="project" value="TreeGrafter"/>
</dbReference>
<keyword evidence="2" id="KW-0418">Kinase</keyword>
<dbReference type="PROSITE" id="PS50146">
    <property type="entry name" value="DAGK"/>
    <property type="match status" value="1"/>
</dbReference>
<dbReference type="Gene3D" id="2.60.200.40">
    <property type="match status" value="1"/>
</dbReference>
<dbReference type="GO" id="GO:0016020">
    <property type="term" value="C:membrane"/>
    <property type="evidence" value="ECO:0007669"/>
    <property type="project" value="TreeGrafter"/>
</dbReference>
<dbReference type="GO" id="GO:0046512">
    <property type="term" value="P:sphingosine biosynthetic process"/>
    <property type="evidence" value="ECO:0007669"/>
    <property type="project" value="TreeGrafter"/>
</dbReference>
<reference evidence="2 3" key="1">
    <citation type="journal article" date="2007" name="Nat. Biotechnol.">
        <title>Genome sequence of the lignocellulose-bioconverting and xylose-fermenting yeast Pichia stipitis.</title>
        <authorList>
            <person name="Jeffries T.W."/>
            <person name="Grigoriev I.V."/>
            <person name="Grimwood J."/>
            <person name="Laplaza J.M."/>
            <person name="Aerts A."/>
            <person name="Salamov A."/>
            <person name="Schmutz J."/>
            <person name="Lindquist E."/>
            <person name="Dehal P."/>
            <person name="Shapiro H."/>
            <person name="Jin Y.S."/>
            <person name="Passoth V."/>
            <person name="Richardson P.M."/>
        </authorList>
    </citation>
    <scope>NUCLEOTIDE SEQUENCE [LARGE SCALE GENOMIC DNA]</scope>
    <source>
        <strain evidence="3">ATCC 58785 / CBS 6054 / NBRC 10063 / NRRL Y-11545</strain>
    </source>
</reference>
<protein>
    <submittedName>
        <fullName evidence="2">Sphingosine kinase, involved in sphingolipid metabolism Lipid transport and metabolism</fullName>
    </submittedName>
</protein>
<feature type="non-terminal residue" evidence="2">
    <location>
        <position position="1"/>
    </location>
</feature>
<dbReference type="OMA" id="YGFHASI"/>
<evidence type="ECO:0000313" key="3">
    <source>
        <dbReference type="Proteomes" id="UP000002258"/>
    </source>
</evidence>
<dbReference type="GeneID" id="4851266"/>
<gene>
    <name evidence="2" type="primary">SPH2</name>
    <name evidence="2" type="ORF">PICST_51571</name>
</gene>
<dbReference type="STRING" id="322104.A3GG67"/>
<dbReference type="GO" id="GO:0005737">
    <property type="term" value="C:cytoplasm"/>
    <property type="evidence" value="ECO:0007669"/>
    <property type="project" value="TreeGrafter"/>
</dbReference>
<dbReference type="PANTHER" id="PTHR12358">
    <property type="entry name" value="SPHINGOSINE KINASE"/>
    <property type="match status" value="1"/>
</dbReference>